<feature type="non-terminal residue" evidence="1">
    <location>
        <position position="1"/>
    </location>
</feature>
<gene>
    <name evidence="1" type="ORF">TSPGSL018_26078</name>
</gene>
<accession>A0A061RN95</accession>
<reference evidence="1" key="1">
    <citation type="submission" date="2014-05" db="EMBL/GenBank/DDBJ databases">
        <title>The transcriptome of the halophilic microalga Tetraselmis sp. GSL018 isolated from the Great Salt Lake, Utah.</title>
        <authorList>
            <person name="Jinkerson R.E."/>
            <person name="D'Adamo S."/>
            <person name="Posewitz M.C."/>
        </authorList>
    </citation>
    <scope>NUCLEOTIDE SEQUENCE</scope>
    <source>
        <strain evidence="1">GSL018</strain>
    </source>
</reference>
<name>A0A061RN95_9CHLO</name>
<protein>
    <submittedName>
        <fullName evidence="1">Uncharacterized protein</fullName>
    </submittedName>
</protein>
<organism evidence="1">
    <name type="scientific">Tetraselmis sp. GSL018</name>
    <dbReference type="NCBI Taxonomy" id="582737"/>
    <lineage>
        <taxon>Eukaryota</taxon>
        <taxon>Viridiplantae</taxon>
        <taxon>Chlorophyta</taxon>
        <taxon>core chlorophytes</taxon>
        <taxon>Chlorodendrophyceae</taxon>
        <taxon>Chlorodendrales</taxon>
        <taxon>Chlorodendraceae</taxon>
        <taxon>Tetraselmis</taxon>
    </lineage>
</organism>
<evidence type="ECO:0000313" key="1">
    <source>
        <dbReference type="EMBL" id="JAC74397.1"/>
    </source>
</evidence>
<sequence>AELPGELFGANKRPLREETLLGLRRSHRGRVCSSGFGAESWGAALLGFEGRSQASGGWKQCSVP</sequence>
<proteinExistence type="predicted"/>
<dbReference type="AlphaFoldDB" id="A0A061RN95"/>
<dbReference type="EMBL" id="GBEZ01011386">
    <property type="protein sequence ID" value="JAC74397.1"/>
    <property type="molecule type" value="Transcribed_RNA"/>
</dbReference>